<evidence type="ECO:0000256" key="1">
    <source>
        <dbReference type="SAM" id="MobiDB-lite"/>
    </source>
</evidence>
<protein>
    <submittedName>
        <fullName evidence="2">Uncharacterized protein</fullName>
    </submittedName>
</protein>
<dbReference type="Proteomes" id="UP000324222">
    <property type="component" value="Unassembled WGS sequence"/>
</dbReference>
<accession>A0A5B7CRL8</accession>
<dbReference type="AlphaFoldDB" id="A0A5B7CRL8"/>
<comment type="caution">
    <text evidence="2">The sequence shown here is derived from an EMBL/GenBank/DDBJ whole genome shotgun (WGS) entry which is preliminary data.</text>
</comment>
<organism evidence="2 3">
    <name type="scientific">Portunus trituberculatus</name>
    <name type="common">Swimming crab</name>
    <name type="synonym">Neptunus trituberculatus</name>
    <dbReference type="NCBI Taxonomy" id="210409"/>
    <lineage>
        <taxon>Eukaryota</taxon>
        <taxon>Metazoa</taxon>
        <taxon>Ecdysozoa</taxon>
        <taxon>Arthropoda</taxon>
        <taxon>Crustacea</taxon>
        <taxon>Multicrustacea</taxon>
        <taxon>Malacostraca</taxon>
        <taxon>Eumalacostraca</taxon>
        <taxon>Eucarida</taxon>
        <taxon>Decapoda</taxon>
        <taxon>Pleocyemata</taxon>
        <taxon>Brachyura</taxon>
        <taxon>Eubrachyura</taxon>
        <taxon>Portunoidea</taxon>
        <taxon>Portunidae</taxon>
        <taxon>Portuninae</taxon>
        <taxon>Portunus</taxon>
    </lineage>
</organism>
<keyword evidence="3" id="KW-1185">Reference proteome</keyword>
<evidence type="ECO:0000313" key="3">
    <source>
        <dbReference type="Proteomes" id="UP000324222"/>
    </source>
</evidence>
<gene>
    <name evidence="2" type="ORF">E2C01_004530</name>
</gene>
<feature type="region of interest" description="Disordered" evidence="1">
    <location>
        <begin position="1"/>
        <end position="68"/>
    </location>
</feature>
<name>A0A5B7CRL8_PORTR</name>
<proteinExistence type="predicted"/>
<sequence length="68" mass="7771">MIYSPAWLMDSRQRDRRRKGTVNSSIQETGSFGQAEPLKPVPAPVPRGIDRAQLVNTEYQSRNRQRAT</sequence>
<reference evidence="2 3" key="1">
    <citation type="submission" date="2019-05" db="EMBL/GenBank/DDBJ databases">
        <title>Another draft genome of Portunus trituberculatus and its Hox gene families provides insights of decapod evolution.</title>
        <authorList>
            <person name="Jeong J.-H."/>
            <person name="Song I."/>
            <person name="Kim S."/>
            <person name="Choi T."/>
            <person name="Kim D."/>
            <person name="Ryu S."/>
            <person name="Kim W."/>
        </authorList>
    </citation>
    <scope>NUCLEOTIDE SEQUENCE [LARGE SCALE GENOMIC DNA]</scope>
    <source>
        <tissue evidence="2">Muscle</tissue>
    </source>
</reference>
<feature type="compositionally biased region" description="Polar residues" evidence="1">
    <location>
        <begin position="21"/>
        <end position="32"/>
    </location>
</feature>
<dbReference type="EMBL" id="VSRR010000184">
    <property type="protein sequence ID" value="MPC11855.1"/>
    <property type="molecule type" value="Genomic_DNA"/>
</dbReference>
<evidence type="ECO:0000313" key="2">
    <source>
        <dbReference type="EMBL" id="MPC11855.1"/>
    </source>
</evidence>